<feature type="compositionally biased region" description="Basic and acidic residues" evidence="1">
    <location>
        <begin position="84"/>
        <end position="93"/>
    </location>
</feature>
<feature type="compositionally biased region" description="Polar residues" evidence="1">
    <location>
        <begin position="94"/>
        <end position="103"/>
    </location>
</feature>
<organism evidence="2">
    <name type="scientific">Zea mays</name>
    <name type="common">Maize</name>
    <dbReference type="NCBI Taxonomy" id="4577"/>
    <lineage>
        <taxon>Eukaryota</taxon>
        <taxon>Viridiplantae</taxon>
        <taxon>Streptophyta</taxon>
        <taxon>Embryophyta</taxon>
        <taxon>Tracheophyta</taxon>
        <taxon>Spermatophyta</taxon>
        <taxon>Magnoliopsida</taxon>
        <taxon>Liliopsida</taxon>
        <taxon>Poales</taxon>
        <taxon>Poaceae</taxon>
        <taxon>PACMAD clade</taxon>
        <taxon>Panicoideae</taxon>
        <taxon>Andropogonodae</taxon>
        <taxon>Andropogoneae</taxon>
        <taxon>Tripsacinae</taxon>
        <taxon>Zea</taxon>
    </lineage>
</organism>
<dbReference type="EMBL" id="EU971776">
    <property type="protein sequence ID" value="ACG43894.1"/>
    <property type="molecule type" value="mRNA"/>
</dbReference>
<feature type="region of interest" description="Disordered" evidence="1">
    <location>
        <begin position="1"/>
        <end position="110"/>
    </location>
</feature>
<sequence length="120" mass="12499">MALALTAAPARSLKQQPTIAPECWLSSPTPTPQRRPKPPPDGTRLAESSLGARCTRRTVSDAGANVQISGIQACEGSPPPPPRDGPELPRTDVSRPSSPSHALTSVGPEQPSLGLLNMCC</sequence>
<reference evidence="2" key="1">
    <citation type="journal article" date="2009" name="Plant Mol. Biol.">
        <title>Insights into corn genes derived from large-scale cDNA sequencing.</title>
        <authorList>
            <person name="Alexandrov N.N."/>
            <person name="Brover V.V."/>
            <person name="Freidin S."/>
            <person name="Troukhan M.E."/>
            <person name="Tatarinova T.V."/>
            <person name="Zhang H."/>
            <person name="Swaller T.J."/>
            <person name="Lu Y.P."/>
            <person name="Bouck J."/>
            <person name="Flavell R.B."/>
            <person name="Feldmann K.A."/>
        </authorList>
    </citation>
    <scope>NUCLEOTIDE SEQUENCE</scope>
</reference>
<dbReference type="AlphaFoldDB" id="B6U3G1"/>
<name>B6U3G1_MAIZE</name>
<proteinExistence type="evidence at transcript level"/>
<evidence type="ECO:0000256" key="1">
    <source>
        <dbReference type="SAM" id="MobiDB-lite"/>
    </source>
</evidence>
<protein>
    <submittedName>
        <fullName evidence="2">Uncharacterized protein</fullName>
    </submittedName>
</protein>
<accession>B6U3G1</accession>
<evidence type="ECO:0000313" key="2">
    <source>
        <dbReference type="EMBL" id="ACG43894.1"/>
    </source>
</evidence>